<sequence>MYMAPLLLLGAMLAADTPPANPQIDYPAFAKLARDLQPIRDRHRLSLAQFQAMAASGKAVILDARSADAFAAGHIAGAINLPLTDFTAEALAEKLPDRSRPVLIYCNNNFVNNVRPVVLKSAPVSLNIQTFINLHAYGYTQVWELADRVDFADPAVRWVRS</sequence>
<dbReference type="Proteomes" id="UP000315673">
    <property type="component" value="Chromosome"/>
</dbReference>
<name>A0A5B8LLA1_9SPHN</name>
<accession>A0A5B8LLA1</accession>
<proteinExistence type="predicted"/>
<evidence type="ECO:0000313" key="3">
    <source>
        <dbReference type="Proteomes" id="UP000315673"/>
    </source>
</evidence>
<dbReference type="AlphaFoldDB" id="A0A5B8LLA1"/>
<dbReference type="OrthoDB" id="9789585at2"/>
<dbReference type="SMART" id="SM00450">
    <property type="entry name" value="RHOD"/>
    <property type="match status" value="1"/>
</dbReference>
<dbReference type="InterPro" id="IPR001763">
    <property type="entry name" value="Rhodanese-like_dom"/>
</dbReference>
<dbReference type="Pfam" id="PF00581">
    <property type="entry name" value="Rhodanese"/>
    <property type="match status" value="1"/>
</dbReference>
<feature type="domain" description="Rhodanese" evidence="1">
    <location>
        <begin position="55"/>
        <end position="107"/>
    </location>
</feature>
<dbReference type="SUPFAM" id="SSF52821">
    <property type="entry name" value="Rhodanese/Cell cycle control phosphatase"/>
    <property type="match status" value="1"/>
</dbReference>
<dbReference type="EMBL" id="CP042306">
    <property type="protein sequence ID" value="QDZ07830.1"/>
    <property type="molecule type" value="Genomic_DNA"/>
</dbReference>
<dbReference type="Gene3D" id="3.40.250.10">
    <property type="entry name" value="Rhodanese-like domain"/>
    <property type="match status" value="1"/>
</dbReference>
<organism evidence="2 3">
    <name type="scientific">Sphingomonas panacisoli</name>
    <dbReference type="NCBI Taxonomy" id="1813879"/>
    <lineage>
        <taxon>Bacteria</taxon>
        <taxon>Pseudomonadati</taxon>
        <taxon>Pseudomonadota</taxon>
        <taxon>Alphaproteobacteria</taxon>
        <taxon>Sphingomonadales</taxon>
        <taxon>Sphingomonadaceae</taxon>
        <taxon>Sphingomonas</taxon>
    </lineage>
</organism>
<evidence type="ECO:0000259" key="1">
    <source>
        <dbReference type="PROSITE" id="PS50206"/>
    </source>
</evidence>
<dbReference type="PROSITE" id="PS50206">
    <property type="entry name" value="RHODANESE_3"/>
    <property type="match status" value="1"/>
</dbReference>
<dbReference type="InterPro" id="IPR036873">
    <property type="entry name" value="Rhodanese-like_dom_sf"/>
</dbReference>
<evidence type="ECO:0000313" key="2">
    <source>
        <dbReference type="EMBL" id="QDZ07830.1"/>
    </source>
</evidence>
<reference evidence="2 3" key="1">
    <citation type="submission" date="2019-07" db="EMBL/GenBank/DDBJ databases">
        <title>Full genome sequence of Sphingomonas sp. 4R-6-7(HKS19).</title>
        <authorList>
            <person name="Im W.-T."/>
        </authorList>
    </citation>
    <scope>NUCLEOTIDE SEQUENCE [LARGE SCALE GENOMIC DNA]</scope>
    <source>
        <strain evidence="2 3">HKS19</strain>
    </source>
</reference>
<keyword evidence="3" id="KW-1185">Reference proteome</keyword>
<dbReference type="KEGG" id="spai:FPZ24_10320"/>
<protein>
    <submittedName>
        <fullName evidence="2">Rhodanese-like domain-containing protein</fullName>
    </submittedName>
</protein>
<gene>
    <name evidence="2" type="ORF">FPZ24_10320</name>
</gene>
<dbReference type="CDD" id="cd00158">
    <property type="entry name" value="RHOD"/>
    <property type="match status" value="1"/>
</dbReference>